<dbReference type="OrthoDB" id="6274709at2759"/>
<dbReference type="AlphaFoldDB" id="A0A8E0RP33"/>
<dbReference type="EMBL" id="LUCM01008193">
    <property type="protein sequence ID" value="KAA0188805.1"/>
    <property type="molecule type" value="Genomic_DNA"/>
</dbReference>
<gene>
    <name evidence="1" type="ORF">FBUS_06362</name>
</gene>
<evidence type="ECO:0000313" key="2">
    <source>
        <dbReference type="Proteomes" id="UP000728185"/>
    </source>
</evidence>
<name>A0A8E0RP33_9TREM</name>
<organism evidence="1 2">
    <name type="scientific">Fasciolopsis buskii</name>
    <dbReference type="NCBI Taxonomy" id="27845"/>
    <lineage>
        <taxon>Eukaryota</taxon>
        <taxon>Metazoa</taxon>
        <taxon>Spiralia</taxon>
        <taxon>Lophotrochozoa</taxon>
        <taxon>Platyhelminthes</taxon>
        <taxon>Trematoda</taxon>
        <taxon>Digenea</taxon>
        <taxon>Plagiorchiida</taxon>
        <taxon>Echinostomata</taxon>
        <taxon>Echinostomatoidea</taxon>
        <taxon>Fasciolidae</taxon>
        <taxon>Fasciolopsis</taxon>
    </lineage>
</organism>
<protein>
    <submittedName>
        <fullName evidence="1">Uncharacterized protein</fullName>
    </submittedName>
</protein>
<comment type="caution">
    <text evidence="1">The sequence shown here is derived from an EMBL/GenBank/DDBJ whole genome shotgun (WGS) entry which is preliminary data.</text>
</comment>
<proteinExistence type="predicted"/>
<evidence type="ECO:0000313" key="1">
    <source>
        <dbReference type="EMBL" id="KAA0188805.1"/>
    </source>
</evidence>
<reference evidence="1" key="1">
    <citation type="submission" date="2019-05" db="EMBL/GenBank/DDBJ databases">
        <title>Annotation for the trematode Fasciolopsis buski.</title>
        <authorList>
            <person name="Choi Y.-J."/>
        </authorList>
    </citation>
    <scope>NUCLEOTIDE SEQUENCE</scope>
    <source>
        <strain evidence="1">HT</strain>
        <tissue evidence="1">Whole worm</tissue>
    </source>
</reference>
<accession>A0A8E0RP33</accession>
<sequence>MTFDTVHIFSLLNATEIDSKSLAHHARNAEAILEKIPNELQKLIFLHSVAGSHDKDGEKTELQRKINELFSSSKRSSSLSPFCCKFAEHENVAATLVKLRWCISQTEEERGLLSARVHTLEAFNHKLDADIERLSGCTYVIFHITYCATGGSK</sequence>
<dbReference type="Proteomes" id="UP000728185">
    <property type="component" value="Unassembled WGS sequence"/>
</dbReference>
<keyword evidence="2" id="KW-1185">Reference proteome</keyword>